<sequence length="209" mass="22828">MASRIYSRRQFPSYPINPTIIKMRSFTALASAALVAVSSANMIKRDEGACMTQAEAQQVADNFQTLIADYDATVAENALTADFHDYSDSVSELINAGCPLPQPLGQATFTTRDSFMAAQGAQPPINFQQLNIWYNCNTVFLRWNADDLQPEPVTGIIVGECVQNPDPSASQPWLISSLYSEFNSGAWLVDVGTFVPSNCSSSARRSLRA</sequence>
<evidence type="ECO:0000259" key="1">
    <source>
        <dbReference type="Pfam" id="PF26534"/>
    </source>
</evidence>
<reference evidence="2 3" key="1">
    <citation type="journal article" date="2018" name="BMC Genomics">
        <title>Genomic evidence for intraspecific hybridization in a clonal and extremely halotolerant yeast.</title>
        <authorList>
            <person name="Gostincar C."/>
            <person name="Stajich J.E."/>
            <person name="Zupancic J."/>
            <person name="Zalar P."/>
            <person name="Gunde-Cimerman N."/>
        </authorList>
    </citation>
    <scope>NUCLEOTIDE SEQUENCE [LARGE SCALE GENOMIC DNA]</scope>
    <source>
        <strain evidence="2 3">EXF-2682</strain>
    </source>
</reference>
<dbReference type="AlphaFoldDB" id="A0A3M7ENT0"/>
<name>A0A3M7ENT0_HORWE</name>
<feature type="domain" description="NTF2-like" evidence="1">
    <location>
        <begin position="50"/>
        <end position="193"/>
    </location>
</feature>
<organism evidence="2 3">
    <name type="scientific">Hortaea werneckii</name>
    <name type="common">Black yeast</name>
    <name type="synonym">Cladosporium werneckii</name>
    <dbReference type="NCBI Taxonomy" id="91943"/>
    <lineage>
        <taxon>Eukaryota</taxon>
        <taxon>Fungi</taxon>
        <taxon>Dikarya</taxon>
        <taxon>Ascomycota</taxon>
        <taxon>Pezizomycotina</taxon>
        <taxon>Dothideomycetes</taxon>
        <taxon>Dothideomycetidae</taxon>
        <taxon>Mycosphaerellales</taxon>
        <taxon>Teratosphaeriaceae</taxon>
        <taxon>Hortaea</taxon>
    </lineage>
</organism>
<dbReference type="Proteomes" id="UP000269276">
    <property type="component" value="Unassembled WGS sequence"/>
</dbReference>
<dbReference type="OrthoDB" id="5596743at2759"/>
<evidence type="ECO:0000313" key="3">
    <source>
        <dbReference type="Proteomes" id="UP000269276"/>
    </source>
</evidence>
<dbReference type="EMBL" id="QWIP01000018">
    <property type="protein sequence ID" value="RMY77886.1"/>
    <property type="molecule type" value="Genomic_DNA"/>
</dbReference>
<accession>A0A3M7ENT0</accession>
<comment type="caution">
    <text evidence="2">The sequence shown here is derived from an EMBL/GenBank/DDBJ whole genome shotgun (WGS) entry which is preliminary data.</text>
</comment>
<evidence type="ECO:0000313" key="2">
    <source>
        <dbReference type="EMBL" id="RMY77886.1"/>
    </source>
</evidence>
<protein>
    <recommendedName>
        <fullName evidence="1">NTF2-like domain-containing protein</fullName>
    </recommendedName>
</protein>
<dbReference type="InterPro" id="IPR058645">
    <property type="entry name" value="NTF2-like_dom_7"/>
</dbReference>
<proteinExistence type="predicted"/>
<dbReference type="VEuPathDB" id="FungiDB:BTJ68_07718"/>
<dbReference type="Pfam" id="PF26534">
    <property type="entry name" value="NTF2_7"/>
    <property type="match status" value="1"/>
</dbReference>
<gene>
    <name evidence="2" type="ORF">D0863_01032</name>
</gene>